<keyword evidence="1" id="KW-1133">Transmembrane helix</keyword>
<evidence type="ECO:0000313" key="3">
    <source>
        <dbReference type="Proteomes" id="UP000185936"/>
    </source>
</evidence>
<accession>A0A1N7GQP3</accession>
<dbReference type="EMBL" id="FTNR01000014">
    <property type="protein sequence ID" value="SIS14876.1"/>
    <property type="molecule type" value="Genomic_DNA"/>
</dbReference>
<name>A0A1N7GQP3_9EURY</name>
<sequence length="64" mass="7012">MFDIRGELEVDTLLKIVLGLVAVLLVLQILQTLVSGIASLLGPFFLLVQIAIAVLIVLWLVDRI</sequence>
<keyword evidence="3" id="KW-1185">Reference proteome</keyword>
<keyword evidence="1" id="KW-0812">Transmembrane</keyword>
<proteinExistence type="predicted"/>
<organism evidence="2 3">
    <name type="scientific">Natronorubrum thiooxidans</name>
    <dbReference type="NCBI Taxonomy" id="308853"/>
    <lineage>
        <taxon>Archaea</taxon>
        <taxon>Methanobacteriati</taxon>
        <taxon>Methanobacteriota</taxon>
        <taxon>Stenosarchaea group</taxon>
        <taxon>Halobacteria</taxon>
        <taxon>Halobacteriales</taxon>
        <taxon>Natrialbaceae</taxon>
        <taxon>Natronorubrum</taxon>
    </lineage>
</organism>
<feature type="transmembrane region" description="Helical" evidence="1">
    <location>
        <begin position="40"/>
        <end position="61"/>
    </location>
</feature>
<evidence type="ECO:0000313" key="2">
    <source>
        <dbReference type="EMBL" id="SIS14876.1"/>
    </source>
</evidence>
<dbReference type="Proteomes" id="UP000185936">
    <property type="component" value="Unassembled WGS sequence"/>
</dbReference>
<gene>
    <name evidence="2" type="ORF">SAMN05421752_11467</name>
</gene>
<evidence type="ECO:0000256" key="1">
    <source>
        <dbReference type="SAM" id="Phobius"/>
    </source>
</evidence>
<dbReference type="STRING" id="308853.SAMN05421752_11467"/>
<dbReference type="AlphaFoldDB" id="A0A1N7GQP3"/>
<dbReference type="InterPro" id="IPR055976">
    <property type="entry name" value="DUF7554"/>
</dbReference>
<dbReference type="OrthoDB" id="383490at2157"/>
<feature type="transmembrane region" description="Helical" evidence="1">
    <location>
        <begin position="12"/>
        <end position="34"/>
    </location>
</feature>
<keyword evidence="1" id="KW-0472">Membrane</keyword>
<protein>
    <submittedName>
        <fullName evidence="2">Uncharacterized protein</fullName>
    </submittedName>
</protein>
<dbReference type="Pfam" id="PF24431">
    <property type="entry name" value="DUF7554"/>
    <property type="match status" value="1"/>
</dbReference>
<dbReference type="RefSeq" id="WP_076610340.1">
    <property type="nucleotide sequence ID" value="NZ_FTNR01000014.1"/>
</dbReference>
<reference evidence="3" key="1">
    <citation type="submission" date="2017-01" db="EMBL/GenBank/DDBJ databases">
        <authorList>
            <person name="Varghese N."/>
            <person name="Submissions S."/>
        </authorList>
    </citation>
    <scope>NUCLEOTIDE SEQUENCE [LARGE SCALE GENOMIC DNA]</scope>
    <source>
        <strain evidence="3">type strain: HArc-</strain>
    </source>
</reference>